<dbReference type="PANTHER" id="PTHR46082:SF6">
    <property type="entry name" value="AAA+ ATPASE DOMAIN-CONTAINING PROTEIN-RELATED"/>
    <property type="match status" value="1"/>
</dbReference>
<comment type="caution">
    <text evidence="2">The sequence shown here is derived from an EMBL/GenBank/DDBJ whole genome shotgun (WGS) entry which is preliminary data.</text>
</comment>
<dbReference type="Pfam" id="PF25000">
    <property type="entry name" value="DUF7779"/>
    <property type="match status" value="1"/>
</dbReference>
<evidence type="ECO:0000313" key="3">
    <source>
        <dbReference type="Proteomes" id="UP000653565"/>
    </source>
</evidence>
<dbReference type="Gene3D" id="1.25.40.10">
    <property type="entry name" value="Tetratricopeptide repeat domain"/>
    <property type="match status" value="2"/>
</dbReference>
<evidence type="ECO:0000313" key="2">
    <source>
        <dbReference type="EMBL" id="KAF4244855.1"/>
    </source>
</evidence>
<dbReference type="Pfam" id="PF13424">
    <property type="entry name" value="TPR_12"/>
    <property type="match status" value="3"/>
</dbReference>
<sequence>MEHTISFGERNAGLQVGVSNASITANFYSQQPESPETPPSPLSTVPFRRDPDFVEHGTLLDLIHEKCLAPASRIALVGLGGVGKSQLAIEYSHRVREHSPETWVFWIHASNIARFEQGFREIADRVKIAGRQDPEANIYQLVHEWLQDGRKGRWVLILDNVDDDHFLRRAPFIRQHSVEGDKNGSPDRPLWAYLPQSTHGSLMITTRNRAVALRMVEERDIITVHPMDGNDAQTLFEAKLGMPENLEGIMKLTAALEYMPLAIVQAASYIRQRAPRSSVKQYLQQFESSDSRKLSLLEHEDGRLRRDWEAKNSIIRTWQISFDHILQERPSAANLLALMSFFDRQGIHQCLLQDFSHVKTSNTDQERHPDAVDSHKMDNTDSLVQSNMDDRFEDDICTLRNFSFITANADAASFRMHRLVQLAMQKWLEAHGQLERWKLSFIRSLAREFPPGEFEDWAKCQLLYPHAKLAMLEQLDTEDSLALLLHKAAIYAWRKGDLNEAEDMAVKALKMRETLSGKESFETLNSINLLGLVLDDQGKYDEALVMHRRAVAGFKKLLGTDHHCSLVSLNNLGLVLRSRGEHEEAETMLRKALAGSEKILGLDHPTTLMCIGNLGTILTLRGKYMEAEILYREALSGFAKTCGDDHPSTLTSVHKLALVVKLQGRFDEAEMLYRRALAGYEKMAGIDHPDMLMSTSELGSVLGYQGKYQEAEVMNRQVLASYEKRLRANHPVKLAAMNNLASALMGQGKYEEAEGLLQQILTGSQEVFGGDHPGILTSVDNLGFALAGLGKYKDAETMHQRALAMRQKYLGAEHPDTLVSMRHLSDNWKTQGRDIEAIELLQRVVRLKCTPNNLPMVITLLNRDNTRQAILPNSRKAMLPRSSRINLHSKCRTKNSLVRRRTVDV</sequence>
<dbReference type="InterPro" id="IPR019734">
    <property type="entry name" value="TPR_rpt"/>
</dbReference>
<dbReference type="SUPFAM" id="SSF48452">
    <property type="entry name" value="TPR-like"/>
    <property type="match status" value="3"/>
</dbReference>
<dbReference type="SMART" id="SM00028">
    <property type="entry name" value="TPR"/>
    <property type="match status" value="7"/>
</dbReference>
<gene>
    <name evidence="2" type="ORF">CNMCM6805_007317</name>
</gene>
<dbReference type="OrthoDB" id="1658288at2759"/>
<protein>
    <recommendedName>
        <fullName evidence="1">DUF7779 domain-containing protein</fullName>
    </recommendedName>
</protein>
<feature type="domain" description="DUF7779" evidence="1">
    <location>
        <begin position="329"/>
        <end position="428"/>
    </location>
</feature>
<dbReference type="InterPro" id="IPR053137">
    <property type="entry name" value="NLR-like"/>
</dbReference>
<dbReference type="InterPro" id="IPR011990">
    <property type="entry name" value="TPR-like_helical_dom_sf"/>
</dbReference>
<dbReference type="InterPro" id="IPR027417">
    <property type="entry name" value="P-loop_NTPase"/>
</dbReference>
<dbReference type="EMBL" id="JAAAPX010000004">
    <property type="protein sequence ID" value="KAF4244855.1"/>
    <property type="molecule type" value="Genomic_DNA"/>
</dbReference>
<dbReference type="SUPFAM" id="SSF52540">
    <property type="entry name" value="P-loop containing nucleoside triphosphate hydrolases"/>
    <property type="match status" value="1"/>
</dbReference>
<dbReference type="Proteomes" id="UP000653565">
    <property type="component" value="Unassembled WGS sequence"/>
</dbReference>
<dbReference type="PANTHER" id="PTHR46082">
    <property type="entry name" value="ATP/GTP-BINDING PROTEIN-RELATED"/>
    <property type="match status" value="1"/>
</dbReference>
<reference evidence="2" key="1">
    <citation type="journal article" date="2020" name="bioRxiv">
        <title>Genomic and phenotypic heterogeneity of clinical isolates of the human pathogens Aspergillus fumigatus, Aspergillus lentulus and Aspergillus fumigatiaffinis.</title>
        <authorList>
            <person name="dos Santos R.A.C."/>
            <person name="Steenwyk J.L."/>
            <person name="Rivero-Menendez O."/>
            <person name="Mead M.E."/>
            <person name="Silva L.P."/>
            <person name="Bastos R.W."/>
            <person name="Alastruey-Izquierdo A."/>
            <person name="Goldman G.H."/>
            <person name="Rokas A."/>
        </authorList>
    </citation>
    <scope>NUCLEOTIDE SEQUENCE</scope>
    <source>
        <strain evidence="2">CNM-CM6805</strain>
    </source>
</reference>
<dbReference type="InterPro" id="IPR056681">
    <property type="entry name" value="DUF7779"/>
</dbReference>
<dbReference type="Pfam" id="PF13374">
    <property type="entry name" value="TPR_10"/>
    <property type="match status" value="2"/>
</dbReference>
<name>A0A8H4HGP1_9EURO</name>
<proteinExistence type="predicted"/>
<evidence type="ECO:0000259" key="1">
    <source>
        <dbReference type="Pfam" id="PF25000"/>
    </source>
</evidence>
<reference evidence="2" key="2">
    <citation type="submission" date="2020-04" db="EMBL/GenBank/DDBJ databases">
        <authorList>
            <person name="Santos R.A.C."/>
            <person name="Steenwyk J.L."/>
            <person name="Rivero-Menendez O."/>
            <person name="Mead M.E."/>
            <person name="Silva L.P."/>
            <person name="Bastos R.W."/>
            <person name="Alastruey-Izquierdo A."/>
            <person name="Goldman G.H."/>
            <person name="Rokas A."/>
        </authorList>
    </citation>
    <scope>NUCLEOTIDE SEQUENCE</scope>
    <source>
        <strain evidence="2">CNM-CM6805</strain>
    </source>
</reference>
<accession>A0A8H4HGP1</accession>
<dbReference type="Gene3D" id="3.40.50.300">
    <property type="entry name" value="P-loop containing nucleotide triphosphate hydrolases"/>
    <property type="match status" value="1"/>
</dbReference>
<dbReference type="AlphaFoldDB" id="A0A8H4HGP1"/>
<keyword evidence="3" id="KW-1185">Reference proteome</keyword>
<organism evidence="2 3">
    <name type="scientific">Aspergillus fumigatiaffinis</name>
    <dbReference type="NCBI Taxonomy" id="340414"/>
    <lineage>
        <taxon>Eukaryota</taxon>
        <taxon>Fungi</taxon>
        <taxon>Dikarya</taxon>
        <taxon>Ascomycota</taxon>
        <taxon>Pezizomycotina</taxon>
        <taxon>Eurotiomycetes</taxon>
        <taxon>Eurotiomycetidae</taxon>
        <taxon>Eurotiales</taxon>
        <taxon>Aspergillaceae</taxon>
        <taxon>Aspergillus</taxon>
        <taxon>Aspergillus subgen. Fumigati</taxon>
    </lineage>
</organism>